<gene>
    <name evidence="1" type="ORF">Achr_40030</name>
</gene>
<dbReference type="Pfam" id="PF10679">
    <property type="entry name" value="DUF2491"/>
    <property type="match status" value="1"/>
</dbReference>
<organism evidence="1 2">
    <name type="scientific">Azotobacter chroococcum NCIMB 8003</name>
    <dbReference type="NCBI Taxonomy" id="1328314"/>
    <lineage>
        <taxon>Bacteria</taxon>
        <taxon>Pseudomonadati</taxon>
        <taxon>Pseudomonadota</taxon>
        <taxon>Gammaproteobacteria</taxon>
        <taxon>Pseudomonadales</taxon>
        <taxon>Pseudomonadaceae</taxon>
        <taxon>Azotobacter</taxon>
    </lineage>
</organism>
<keyword evidence="2" id="KW-1185">Reference proteome</keyword>
<dbReference type="STRING" id="1328314.Achr_40030"/>
<proteinExistence type="predicted"/>
<name>A0A0C4WRW2_9GAMM</name>
<protein>
    <recommendedName>
        <fullName evidence="3">DUF2491 family protein</fullName>
    </recommendedName>
</protein>
<dbReference type="InterPro" id="IPR019621">
    <property type="entry name" value="DUF2491"/>
</dbReference>
<reference evidence="1 2" key="1">
    <citation type="journal article" date="2015" name="PLoS ONE">
        <title>Azotobacter Genomes: The Genome of Azotobacter chroococcum NCIMB 8003 (ATCC 4412).</title>
        <authorList>
            <person name="Robson R.L."/>
            <person name="Jones R."/>
            <person name="Robson R.M."/>
            <person name="Schwartz A."/>
            <person name="Richardson T.H."/>
        </authorList>
    </citation>
    <scope>NUCLEOTIDE SEQUENCE [LARGE SCALE GENOMIC DNA]</scope>
    <source>
        <strain evidence="1 2">NCIMB 8003</strain>
    </source>
</reference>
<dbReference type="KEGG" id="acx:Achr_40030"/>
<accession>A0A0C4WRW2</accession>
<dbReference type="RefSeq" id="WP_039807100.1">
    <property type="nucleotide sequence ID" value="NZ_CP010415.1"/>
</dbReference>
<evidence type="ECO:0000313" key="1">
    <source>
        <dbReference type="EMBL" id="AJE23389.1"/>
    </source>
</evidence>
<dbReference type="Proteomes" id="UP000068210">
    <property type="component" value="Chromosome"/>
</dbReference>
<dbReference type="AlphaFoldDB" id="A0A0C4WRW2"/>
<evidence type="ECO:0008006" key="3">
    <source>
        <dbReference type="Google" id="ProtNLM"/>
    </source>
</evidence>
<evidence type="ECO:0000313" key="2">
    <source>
        <dbReference type="Proteomes" id="UP000068210"/>
    </source>
</evidence>
<dbReference type="EMBL" id="CP010415">
    <property type="protein sequence ID" value="AJE23389.1"/>
    <property type="molecule type" value="Genomic_DNA"/>
</dbReference>
<dbReference type="HOGENOM" id="CLU_100935_0_0_6"/>
<sequence>MSWLKRMMGFEAPKSESVAPAAGPLALARGRTVGFDPSLGLLLEGHSRVCVPASQPIWSEGVIDLGQSHWLSRYYLDDQDFWLQVHTSGARDGQVESLILFNYLDCASVASEAELRRLAGPDSPIGLSRYSLDGVEFVREWGTEQGQTRLVDFFERVRSANDETYGIGHYAMLYARDTGLTARREFLLFSVEEDGEGAVSLSTALGVSLYTTDLHLI</sequence>